<dbReference type="Pfam" id="PF11146">
    <property type="entry name" value="DUF2905"/>
    <property type="match status" value="1"/>
</dbReference>
<sequence>MQSFEVIGRWLMFLGIGLVVVGGIFWIMGRLPALQNLPGTIKIEREGFTCIFPLAASILLSIILTVVLNIIARLGGR</sequence>
<gene>
    <name evidence="2" type="ORF">AC812_09270</name>
</gene>
<keyword evidence="1" id="KW-1133">Transmembrane helix</keyword>
<dbReference type="EMBL" id="LGHJ01000014">
    <property type="protein sequence ID" value="KPL75447.1"/>
    <property type="molecule type" value="Genomic_DNA"/>
</dbReference>
<accession>A0A0P6XKB7</accession>
<dbReference type="PANTHER" id="PTHR36443">
    <property type="entry name" value="BSR5223 PROTEIN"/>
    <property type="match status" value="1"/>
</dbReference>
<dbReference type="Proteomes" id="UP000050514">
    <property type="component" value="Unassembled WGS sequence"/>
</dbReference>
<reference evidence="2 3" key="1">
    <citation type="submission" date="2015-07" db="EMBL/GenBank/DDBJ databases">
        <title>Draft genome of Bellilinea caldifistulae DSM 17877.</title>
        <authorList>
            <person name="Hemp J."/>
            <person name="Ward L.M."/>
            <person name="Pace L.A."/>
            <person name="Fischer W.W."/>
        </authorList>
    </citation>
    <scope>NUCLEOTIDE SEQUENCE [LARGE SCALE GENOMIC DNA]</scope>
    <source>
        <strain evidence="2 3">GOMI-1</strain>
    </source>
</reference>
<keyword evidence="1" id="KW-0812">Transmembrane</keyword>
<protein>
    <recommendedName>
        <fullName evidence="4">DUF2905 domain-containing protein</fullName>
    </recommendedName>
</protein>
<dbReference type="STRING" id="360411.AC812_09270"/>
<evidence type="ECO:0000313" key="2">
    <source>
        <dbReference type="EMBL" id="KPL75447.1"/>
    </source>
</evidence>
<feature type="transmembrane region" description="Helical" evidence="1">
    <location>
        <begin position="6"/>
        <end position="27"/>
    </location>
</feature>
<dbReference type="PANTHER" id="PTHR36443:SF1">
    <property type="entry name" value="BSR5223 PROTEIN"/>
    <property type="match status" value="1"/>
</dbReference>
<evidence type="ECO:0000313" key="3">
    <source>
        <dbReference type="Proteomes" id="UP000050514"/>
    </source>
</evidence>
<organism evidence="2 3">
    <name type="scientific">Bellilinea caldifistulae</name>
    <dbReference type="NCBI Taxonomy" id="360411"/>
    <lineage>
        <taxon>Bacteria</taxon>
        <taxon>Bacillati</taxon>
        <taxon>Chloroflexota</taxon>
        <taxon>Anaerolineae</taxon>
        <taxon>Anaerolineales</taxon>
        <taxon>Anaerolineaceae</taxon>
        <taxon>Bellilinea</taxon>
    </lineage>
</organism>
<comment type="caution">
    <text evidence="2">The sequence shown here is derived from an EMBL/GenBank/DDBJ whole genome shotgun (WGS) entry which is preliminary data.</text>
</comment>
<dbReference type="RefSeq" id="WP_061914158.1">
    <property type="nucleotide sequence ID" value="NZ_DF967971.1"/>
</dbReference>
<evidence type="ECO:0008006" key="4">
    <source>
        <dbReference type="Google" id="ProtNLM"/>
    </source>
</evidence>
<keyword evidence="1" id="KW-0472">Membrane</keyword>
<keyword evidence="3" id="KW-1185">Reference proteome</keyword>
<dbReference type="AlphaFoldDB" id="A0A0P6XKB7"/>
<name>A0A0P6XKB7_9CHLR</name>
<feature type="transmembrane region" description="Helical" evidence="1">
    <location>
        <begin position="48"/>
        <end position="72"/>
    </location>
</feature>
<dbReference type="InterPro" id="IPR021320">
    <property type="entry name" value="DUF2905"/>
</dbReference>
<proteinExistence type="predicted"/>
<evidence type="ECO:0000256" key="1">
    <source>
        <dbReference type="SAM" id="Phobius"/>
    </source>
</evidence>